<reference evidence="1" key="1">
    <citation type="submission" date="2020-09" db="EMBL/GenBank/DDBJ databases">
        <title>Genome-Enabled Discovery of Anthraquinone Biosynthesis in Senna tora.</title>
        <authorList>
            <person name="Kang S.-H."/>
            <person name="Pandey R.P."/>
            <person name="Lee C.-M."/>
            <person name="Sim J.-S."/>
            <person name="Jeong J.-T."/>
            <person name="Choi B.-S."/>
            <person name="Jung M."/>
            <person name="Ginzburg D."/>
            <person name="Zhao K."/>
            <person name="Won S.Y."/>
            <person name="Oh T.-J."/>
            <person name="Yu Y."/>
            <person name="Kim N.-H."/>
            <person name="Lee O.R."/>
            <person name="Lee T.-H."/>
            <person name="Bashyal P."/>
            <person name="Kim T.-S."/>
            <person name="Lee W.-H."/>
            <person name="Kawkins C."/>
            <person name="Kim C.-K."/>
            <person name="Kim J.S."/>
            <person name="Ahn B.O."/>
            <person name="Rhee S.Y."/>
            <person name="Sohng J.K."/>
        </authorList>
    </citation>
    <scope>NUCLEOTIDE SEQUENCE</scope>
    <source>
        <tissue evidence="1">Leaf</tissue>
    </source>
</reference>
<protein>
    <submittedName>
        <fullName evidence="1">Uncharacterized protein</fullName>
    </submittedName>
</protein>
<proteinExistence type="predicted"/>
<dbReference type="AlphaFoldDB" id="A0A834SEP2"/>
<evidence type="ECO:0000313" key="1">
    <source>
        <dbReference type="EMBL" id="KAF7801686.1"/>
    </source>
</evidence>
<dbReference type="Proteomes" id="UP000634136">
    <property type="component" value="Unassembled WGS sequence"/>
</dbReference>
<organism evidence="1 2">
    <name type="scientific">Senna tora</name>
    <dbReference type="NCBI Taxonomy" id="362788"/>
    <lineage>
        <taxon>Eukaryota</taxon>
        <taxon>Viridiplantae</taxon>
        <taxon>Streptophyta</taxon>
        <taxon>Embryophyta</taxon>
        <taxon>Tracheophyta</taxon>
        <taxon>Spermatophyta</taxon>
        <taxon>Magnoliopsida</taxon>
        <taxon>eudicotyledons</taxon>
        <taxon>Gunneridae</taxon>
        <taxon>Pentapetalae</taxon>
        <taxon>rosids</taxon>
        <taxon>fabids</taxon>
        <taxon>Fabales</taxon>
        <taxon>Fabaceae</taxon>
        <taxon>Caesalpinioideae</taxon>
        <taxon>Cassia clade</taxon>
        <taxon>Senna</taxon>
    </lineage>
</organism>
<name>A0A834SEP2_9FABA</name>
<comment type="caution">
    <text evidence="1">The sequence shown here is derived from an EMBL/GenBank/DDBJ whole genome shotgun (WGS) entry which is preliminary data.</text>
</comment>
<keyword evidence="2" id="KW-1185">Reference proteome</keyword>
<sequence>MEEERVWGPYVRMNEEHKRKEGHMREGAMSMSPIGHWQLGLAEKSHAKTLLP</sequence>
<dbReference type="EMBL" id="JAAIUW010000013">
    <property type="protein sequence ID" value="KAF7801686.1"/>
    <property type="molecule type" value="Genomic_DNA"/>
</dbReference>
<evidence type="ECO:0000313" key="2">
    <source>
        <dbReference type="Proteomes" id="UP000634136"/>
    </source>
</evidence>
<gene>
    <name evidence="1" type="ORF">G2W53_040797</name>
</gene>
<accession>A0A834SEP2</accession>